<feature type="signal peptide" evidence="1">
    <location>
        <begin position="1"/>
        <end position="16"/>
    </location>
</feature>
<keyword evidence="1" id="KW-0732">Signal</keyword>
<evidence type="ECO:0000256" key="1">
    <source>
        <dbReference type="SAM" id="SignalP"/>
    </source>
</evidence>
<name>A0A7W1X0H4_9GAMM</name>
<dbReference type="EMBL" id="JACEMT010000054">
    <property type="protein sequence ID" value="MBA4503524.1"/>
    <property type="molecule type" value="Genomic_DNA"/>
</dbReference>
<evidence type="ECO:0000313" key="3">
    <source>
        <dbReference type="Proteomes" id="UP000538931"/>
    </source>
</evidence>
<evidence type="ECO:0008006" key="4">
    <source>
        <dbReference type="Google" id="ProtNLM"/>
    </source>
</evidence>
<feature type="chain" id="PRO_5031384424" description="Lipoprotein" evidence="1">
    <location>
        <begin position="17"/>
        <end position="225"/>
    </location>
</feature>
<comment type="caution">
    <text evidence="2">The sequence shown here is derived from an EMBL/GenBank/DDBJ whole genome shotgun (WGS) entry which is preliminary data.</text>
</comment>
<organism evidence="2 3">
    <name type="scientific">Marinobacterium marinum</name>
    <dbReference type="NCBI Taxonomy" id="2756129"/>
    <lineage>
        <taxon>Bacteria</taxon>
        <taxon>Pseudomonadati</taxon>
        <taxon>Pseudomonadota</taxon>
        <taxon>Gammaproteobacteria</taxon>
        <taxon>Oceanospirillales</taxon>
        <taxon>Oceanospirillaceae</taxon>
        <taxon>Marinobacterium</taxon>
    </lineage>
</organism>
<sequence>MLRKVCLLGIGSTLLAGCFGTHTSQAPLATTYPVTAQQKMQAAHHWDVMAQHQAELLTQHELLKSQPLYIKSADEATPFSTAFDTLLTSQLVEKGAYVKTSSEQAAQVSYKVQVVEHKDRGHIRAPEGAWTALAAGIAVATVPYNQWAEPALALIPAAAAVDIFSGSWASETDQEVVITTQVVMADQVVYSNSNIYYINPGDNDHYTPATNRGIQLKSTPVSNEW</sequence>
<reference evidence="2 3" key="1">
    <citation type="submission" date="2020-07" db="EMBL/GenBank/DDBJ databases">
        <title>Bacterium isolated from marien macroalgae.</title>
        <authorList>
            <person name="Zhu K."/>
            <person name="Lu D."/>
            <person name="Du Z."/>
        </authorList>
    </citation>
    <scope>NUCLEOTIDE SEQUENCE [LARGE SCALE GENOMIC DNA]</scope>
    <source>
        <strain evidence="2 3">3-1745</strain>
    </source>
</reference>
<protein>
    <recommendedName>
        <fullName evidence="4">Lipoprotein</fullName>
    </recommendedName>
</protein>
<gene>
    <name evidence="2" type="ORF">H1S06_14290</name>
</gene>
<evidence type="ECO:0000313" key="2">
    <source>
        <dbReference type="EMBL" id="MBA4503524.1"/>
    </source>
</evidence>
<keyword evidence="3" id="KW-1185">Reference proteome</keyword>
<dbReference type="AlphaFoldDB" id="A0A7W1X0H4"/>
<proteinExistence type="predicted"/>
<dbReference type="RefSeq" id="WP_181741392.1">
    <property type="nucleotide sequence ID" value="NZ_JACEMT010000054.1"/>
</dbReference>
<dbReference type="PROSITE" id="PS51257">
    <property type="entry name" value="PROKAR_LIPOPROTEIN"/>
    <property type="match status" value="1"/>
</dbReference>
<dbReference type="Proteomes" id="UP000538931">
    <property type="component" value="Unassembled WGS sequence"/>
</dbReference>
<accession>A0A7W1X0H4</accession>